<evidence type="ECO:0000256" key="6">
    <source>
        <dbReference type="ARBA" id="ARBA00023040"/>
    </source>
</evidence>
<accession>A0AAV2HJS3</accession>
<dbReference type="AlphaFoldDB" id="A0AAV2HJS3"/>
<evidence type="ECO:0000259" key="12">
    <source>
        <dbReference type="PROSITE" id="PS50261"/>
    </source>
</evidence>
<keyword evidence="14" id="KW-1185">Reference proteome</keyword>
<feature type="transmembrane region" description="Helical" evidence="10">
    <location>
        <begin position="158"/>
        <end position="178"/>
    </location>
</feature>
<evidence type="ECO:0000313" key="13">
    <source>
        <dbReference type="EMBL" id="CAL1533695.1"/>
    </source>
</evidence>
<dbReference type="InterPro" id="IPR017981">
    <property type="entry name" value="GPCR_2-like_7TM"/>
</dbReference>
<evidence type="ECO:0000256" key="3">
    <source>
        <dbReference type="ARBA" id="ARBA00022475"/>
    </source>
</evidence>
<evidence type="ECO:0008006" key="15">
    <source>
        <dbReference type="Google" id="ProtNLM"/>
    </source>
</evidence>
<dbReference type="Pfam" id="PF00002">
    <property type="entry name" value="7tm_2"/>
    <property type="match status" value="1"/>
</dbReference>
<keyword evidence="7 10" id="KW-0472">Membrane</keyword>
<name>A0AAV2HJS3_LYMST</name>
<keyword evidence="9" id="KW-0807">Transducer</keyword>
<evidence type="ECO:0000256" key="5">
    <source>
        <dbReference type="ARBA" id="ARBA00022989"/>
    </source>
</evidence>
<dbReference type="PANTHER" id="PTHR45620">
    <property type="entry name" value="PDF RECEPTOR-LIKE PROTEIN-RELATED"/>
    <property type="match status" value="1"/>
</dbReference>
<dbReference type="Gene3D" id="4.10.1240.10">
    <property type="entry name" value="GPCR, family 2, extracellular hormone receptor domain"/>
    <property type="match status" value="1"/>
</dbReference>
<dbReference type="InterPro" id="IPR036445">
    <property type="entry name" value="GPCR_2_extracell_dom_sf"/>
</dbReference>
<dbReference type="Pfam" id="PF02793">
    <property type="entry name" value="HRM"/>
    <property type="match status" value="1"/>
</dbReference>
<keyword evidence="8" id="KW-0675">Receptor</keyword>
<organism evidence="13 14">
    <name type="scientific">Lymnaea stagnalis</name>
    <name type="common">Great pond snail</name>
    <name type="synonym">Helix stagnalis</name>
    <dbReference type="NCBI Taxonomy" id="6523"/>
    <lineage>
        <taxon>Eukaryota</taxon>
        <taxon>Metazoa</taxon>
        <taxon>Spiralia</taxon>
        <taxon>Lophotrochozoa</taxon>
        <taxon>Mollusca</taxon>
        <taxon>Gastropoda</taxon>
        <taxon>Heterobranchia</taxon>
        <taxon>Euthyneura</taxon>
        <taxon>Panpulmonata</taxon>
        <taxon>Hygrophila</taxon>
        <taxon>Lymnaeoidea</taxon>
        <taxon>Lymnaeidae</taxon>
        <taxon>Lymnaea</taxon>
    </lineage>
</organism>
<dbReference type="Proteomes" id="UP001497497">
    <property type="component" value="Unassembled WGS sequence"/>
</dbReference>
<evidence type="ECO:0000256" key="4">
    <source>
        <dbReference type="ARBA" id="ARBA00022692"/>
    </source>
</evidence>
<dbReference type="PROSITE" id="PS50261">
    <property type="entry name" value="G_PROTEIN_RECEP_F2_4"/>
    <property type="match status" value="1"/>
</dbReference>
<dbReference type="GO" id="GO:0007188">
    <property type="term" value="P:adenylate cyclase-modulating G protein-coupled receptor signaling pathway"/>
    <property type="evidence" value="ECO:0007669"/>
    <property type="project" value="TreeGrafter"/>
</dbReference>
<comment type="caution">
    <text evidence="13">The sequence shown here is derived from an EMBL/GenBank/DDBJ whole genome shotgun (WGS) entry which is preliminary data.</text>
</comment>
<feature type="transmembrane region" description="Helical" evidence="10">
    <location>
        <begin position="104"/>
        <end position="124"/>
    </location>
</feature>
<evidence type="ECO:0000256" key="7">
    <source>
        <dbReference type="ARBA" id="ARBA00023136"/>
    </source>
</evidence>
<dbReference type="SMART" id="SM00008">
    <property type="entry name" value="HormR"/>
    <property type="match status" value="1"/>
</dbReference>
<dbReference type="GO" id="GO:0007166">
    <property type="term" value="P:cell surface receptor signaling pathway"/>
    <property type="evidence" value="ECO:0007669"/>
    <property type="project" value="InterPro"/>
</dbReference>
<feature type="transmembrane region" description="Helical" evidence="10">
    <location>
        <begin position="190"/>
        <end position="209"/>
    </location>
</feature>
<dbReference type="GO" id="GO:0005886">
    <property type="term" value="C:plasma membrane"/>
    <property type="evidence" value="ECO:0007669"/>
    <property type="project" value="UniProtKB-SubCell"/>
</dbReference>
<dbReference type="CDD" id="cd15041">
    <property type="entry name" value="7tmB1_hormone_R"/>
    <property type="match status" value="1"/>
</dbReference>
<reference evidence="13 14" key="1">
    <citation type="submission" date="2024-04" db="EMBL/GenBank/DDBJ databases">
        <authorList>
            <consortium name="Genoscope - CEA"/>
            <person name="William W."/>
        </authorList>
    </citation>
    <scope>NUCLEOTIDE SEQUENCE [LARGE SCALE GENOMIC DNA]</scope>
</reference>
<keyword evidence="4 10" id="KW-0812">Transmembrane</keyword>
<keyword evidence="5 10" id="KW-1133">Transmembrane helix</keyword>
<dbReference type="Gene3D" id="1.20.1070.10">
    <property type="entry name" value="Rhodopsin 7-helix transmembrane proteins"/>
    <property type="match status" value="1"/>
</dbReference>
<dbReference type="PROSITE" id="PS50227">
    <property type="entry name" value="G_PROTEIN_RECEP_F2_3"/>
    <property type="match status" value="1"/>
</dbReference>
<evidence type="ECO:0000256" key="9">
    <source>
        <dbReference type="ARBA" id="ARBA00023224"/>
    </source>
</evidence>
<comment type="similarity">
    <text evidence="2">Belongs to the G-protein coupled receptor 2 family.</text>
</comment>
<protein>
    <recommendedName>
        <fullName evidence="15">Calcitonin receptor</fullName>
    </recommendedName>
</protein>
<comment type="subcellular location">
    <subcellularLocation>
        <location evidence="1">Cell membrane</location>
        <topology evidence="1">Multi-pass membrane protein</topology>
    </subcellularLocation>
</comment>
<evidence type="ECO:0000259" key="11">
    <source>
        <dbReference type="PROSITE" id="PS50227"/>
    </source>
</evidence>
<evidence type="ECO:0000256" key="10">
    <source>
        <dbReference type="SAM" id="Phobius"/>
    </source>
</evidence>
<feature type="domain" description="G-protein coupled receptors family 2 profile 1" evidence="11">
    <location>
        <begin position="1"/>
        <end position="65"/>
    </location>
</feature>
<keyword evidence="3" id="KW-1003">Cell membrane</keyword>
<dbReference type="SUPFAM" id="SSF111418">
    <property type="entry name" value="Hormone receptor domain"/>
    <property type="match status" value="1"/>
</dbReference>
<dbReference type="GO" id="GO:0008528">
    <property type="term" value="F:G protein-coupled peptide receptor activity"/>
    <property type="evidence" value="ECO:0007669"/>
    <property type="project" value="TreeGrafter"/>
</dbReference>
<dbReference type="PRINTS" id="PR00249">
    <property type="entry name" value="GPCRSECRETIN"/>
</dbReference>
<evidence type="ECO:0000256" key="1">
    <source>
        <dbReference type="ARBA" id="ARBA00004651"/>
    </source>
</evidence>
<dbReference type="InterPro" id="IPR050332">
    <property type="entry name" value="GPCR_2"/>
</dbReference>
<feature type="transmembrane region" description="Helical" evidence="10">
    <location>
        <begin position="229"/>
        <end position="249"/>
    </location>
</feature>
<evidence type="ECO:0000313" key="14">
    <source>
        <dbReference type="Proteomes" id="UP001497497"/>
    </source>
</evidence>
<dbReference type="PANTHER" id="PTHR45620:SF42">
    <property type="entry name" value="G-PROTEIN COUPLED RECEPTOR SEB-2"/>
    <property type="match status" value="1"/>
</dbReference>
<sequence>MTWDGYACFPSTPSGHVAEVTCPLFISEIVNNGVATKQCTQNATWWQSQTSGLEWTDYMSCASLERYRILYYVSITSNILSLLCLFPASYIFIKYTQLRRQHRVRIHINLFLSFILTNCSWLAWDHVIYKDRLENSSEMVVMHQHIGGCRLLYMMTRYSWACNFVWMSLEGFHLYRLINHAFEIPRSIYGYYFIGWLVPAAPIGLYSTLRALRHDPGCWIEHDGYLECLVYGPNLLCMLLNIVFLTHVLRIMLTQLQTQRNEPSNYRRALKATLVLVPLFGLQLVLVIYRPQEDSRLLFLYEIVAKIISNSQSPH</sequence>
<feature type="domain" description="G-protein coupled receptors family 2 profile 2" evidence="12">
    <location>
        <begin position="70"/>
        <end position="315"/>
    </location>
</feature>
<evidence type="ECO:0000256" key="2">
    <source>
        <dbReference type="ARBA" id="ARBA00005314"/>
    </source>
</evidence>
<evidence type="ECO:0000256" key="8">
    <source>
        <dbReference type="ARBA" id="ARBA00023170"/>
    </source>
</evidence>
<proteinExistence type="inferred from homology"/>
<dbReference type="InterPro" id="IPR000832">
    <property type="entry name" value="GPCR_2_secretin-like"/>
</dbReference>
<dbReference type="InterPro" id="IPR001879">
    <property type="entry name" value="GPCR_2_extracellular_dom"/>
</dbReference>
<gene>
    <name evidence="13" type="ORF">GSLYS_00007655001</name>
</gene>
<keyword evidence="6" id="KW-0297">G-protein coupled receptor</keyword>
<feature type="transmembrane region" description="Helical" evidence="10">
    <location>
        <begin position="69"/>
        <end position="92"/>
    </location>
</feature>
<feature type="transmembrane region" description="Helical" evidence="10">
    <location>
        <begin position="269"/>
        <end position="289"/>
    </location>
</feature>
<dbReference type="EMBL" id="CAXITT010000149">
    <property type="protein sequence ID" value="CAL1533695.1"/>
    <property type="molecule type" value="Genomic_DNA"/>
</dbReference>